<dbReference type="GO" id="GO:0005634">
    <property type="term" value="C:nucleus"/>
    <property type="evidence" value="ECO:0007669"/>
    <property type="project" value="TreeGrafter"/>
</dbReference>
<dbReference type="STRING" id="675120.N1Q3Z0"/>
<organism evidence="3 4">
    <name type="scientific">Dothistroma septosporum (strain NZE10 / CBS 128990)</name>
    <name type="common">Red band needle blight fungus</name>
    <name type="synonym">Mycosphaerella pini</name>
    <dbReference type="NCBI Taxonomy" id="675120"/>
    <lineage>
        <taxon>Eukaryota</taxon>
        <taxon>Fungi</taxon>
        <taxon>Dikarya</taxon>
        <taxon>Ascomycota</taxon>
        <taxon>Pezizomycotina</taxon>
        <taxon>Dothideomycetes</taxon>
        <taxon>Dothideomycetidae</taxon>
        <taxon>Mycosphaerellales</taxon>
        <taxon>Mycosphaerellaceae</taxon>
        <taxon>Dothistroma</taxon>
    </lineage>
</organism>
<dbReference type="CDD" id="cd20071">
    <property type="entry name" value="SET_SMYD"/>
    <property type="match status" value="1"/>
</dbReference>
<protein>
    <recommendedName>
        <fullName evidence="2">SET domain-containing protein</fullName>
    </recommendedName>
</protein>
<dbReference type="Pfam" id="PF00856">
    <property type="entry name" value="SET"/>
    <property type="match status" value="1"/>
</dbReference>
<evidence type="ECO:0000259" key="2">
    <source>
        <dbReference type="PROSITE" id="PS50280"/>
    </source>
</evidence>
<dbReference type="InterPro" id="IPR046341">
    <property type="entry name" value="SET_dom_sf"/>
</dbReference>
<dbReference type="InterPro" id="IPR050869">
    <property type="entry name" value="H3K4_H4K5_MeTrfase"/>
</dbReference>
<feature type="compositionally biased region" description="Polar residues" evidence="1">
    <location>
        <begin position="691"/>
        <end position="703"/>
    </location>
</feature>
<sequence>MVRRHTVLLKPFTNSDTRLTRRLSSCPTHDCPPHEHLSPLDTAFFLLYDHHSITPRNGISTMDKPFDACKWAPSLPWQPWDKQYPIEKVTSLITSLNQETDTILRFPYDPCHWLRRGKILASLRYPELAAGDGLKAMSLARKLLADLEQRPSFRLGYRMGFWMGDAEPADAAQVEVEREELEECLTHLQRAADKVVSDSLYYLPNYFEGRMIAREYPWMNEDHKVRSDELLNTINREFAISTDDRVDEMFESAPLSSPCPIGSPCIVKRYAFGEGIGARNGADLLGVFASALIFKGETILIDTTRTWGCNGPGSDGTLGNLCSGLGCLDELHPNSANDSVGHDMRWIRDRTGKESAEIITRCKLFFVSVLDGVKHPLDHNLAARLTPTYREKFTTFSLENDIAVMNDFLQQIGIDIFANHNYDTWTYFTIKARVENNSCSDPNTAAVHHLFSLFNHSCEPNVSWFRRTEDHRTMHMVTTQDVSRGEQLFISYDGFMEDKPLEGRRKRFRRWINGPCQCTRCMREEAQARELLGQSFSSSPSGSSGDWDNEEKPRLPEDDFVNATSRLCEDDSDSRLAFGDIKVLVLSCTLHEVWSSQGSVTSGPLLMVDLTGASTLCTLKLPPESFGPVVSMQTTEALVVTRPHPFCLGLLCLRQRVLIAILHTVQRLRDTHSTTASMKRFGVASRGIREGSTSTQANTTASPFDSDRPHSVTASREVESASGLGRTFTAFSPRATFGRCRTSPVQRHSSFIARLNSLRQRYGRNGDRPASPSISQPTDVRLVHRGSPVNYIIAAGSPPQQASNSPDLYIPGRSSSLGFSRFDDLPPSPLASHPVTAEDFHSVASHAADEKHFRCIIHINNVNDYREAELILKGMVAESGGRVLDATHRWPGGFFYSTEGALGENPLEDGAESPRGGHIDITPFDLSEPISFKGIRSGTMRANLVEIPPYAESRLRGKLHSSPEVYKRRTAVEWAADPAPS</sequence>
<dbReference type="OrthoDB" id="438641at2759"/>
<evidence type="ECO:0000256" key="1">
    <source>
        <dbReference type="SAM" id="MobiDB-lite"/>
    </source>
</evidence>
<feature type="compositionally biased region" description="Low complexity" evidence="1">
    <location>
        <begin position="533"/>
        <end position="545"/>
    </location>
</feature>
<accession>N1Q3Z0</accession>
<dbReference type="PROSITE" id="PS50280">
    <property type="entry name" value="SET"/>
    <property type="match status" value="1"/>
</dbReference>
<dbReference type="AlphaFoldDB" id="N1Q3Z0"/>
<feature type="region of interest" description="Disordered" evidence="1">
    <location>
        <begin position="684"/>
        <end position="719"/>
    </location>
</feature>
<feature type="region of interest" description="Disordered" evidence="1">
    <location>
        <begin position="533"/>
        <end position="556"/>
    </location>
</feature>
<evidence type="ECO:0000313" key="3">
    <source>
        <dbReference type="EMBL" id="EME49410.1"/>
    </source>
</evidence>
<dbReference type="Gene3D" id="2.170.270.10">
    <property type="entry name" value="SET domain"/>
    <property type="match status" value="1"/>
</dbReference>
<reference evidence="4" key="1">
    <citation type="journal article" date="2012" name="PLoS Genet.">
        <title>The genomes of the fungal plant pathogens Cladosporium fulvum and Dothistroma septosporum reveal adaptation to different hosts and lifestyles but also signatures of common ancestry.</title>
        <authorList>
            <person name="de Wit P.J.G.M."/>
            <person name="van der Burgt A."/>
            <person name="Oekmen B."/>
            <person name="Stergiopoulos I."/>
            <person name="Abd-Elsalam K.A."/>
            <person name="Aerts A.L."/>
            <person name="Bahkali A.H."/>
            <person name="Beenen H.G."/>
            <person name="Chettri P."/>
            <person name="Cox M.P."/>
            <person name="Datema E."/>
            <person name="de Vries R.P."/>
            <person name="Dhillon B."/>
            <person name="Ganley A.R."/>
            <person name="Griffiths S.A."/>
            <person name="Guo Y."/>
            <person name="Hamelin R.C."/>
            <person name="Henrissat B."/>
            <person name="Kabir M.S."/>
            <person name="Jashni M.K."/>
            <person name="Kema G."/>
            <person name="Klaubauf S."/>
            <person name="Lapidus A."/>
            <person name="Levasseur A."/>
            <person name="Lindquist E."/>
            <person name="Mehrabi R."/>
            <person name="Ohm R.A."/>
            <person name="Owen T.J."/>
            <person name="Salamov A."/>
            <person name="Schwelm A."/>
            <person name="Schijlen E."/>
            <person name="Sun H."/>
            <person name="van den Burg H.A."/>
            <person name="van Ham R.C.H.J."/>
            <person name="Zhang S."/>
            <person name="Goodwin S.B."/>
            <person name="Grigoriev I.V."/>
            <person name="Collemare J."/>
            <person name="Bradshaw R.E."/>
        </authorList>
    </citation>
    <scope>NUCLEOTIDE SEQUENCE [LARGE SCALE GENOMIC DNA]</scope>
    <source>
        <strain evidence="4">NZE10 / CBS 128990</strain>
    </source>
</reference>
<evidence type="ECO:0000313" key="4">
    <source>
        <dbReference type="Proteomes" id="UP000016933"/>
    </source>
</evidence>
<proteinExistence type="predicted"/>
<dbReference type="Proteomes" id="UP000016933">
    <property type="component" value="Unassembled WGS sequence"/>
</dbReference>
<dbReference type="PANTHER" id="PTHR12197">
    <property type="entry name" value="HISTONE-LYSINE N-METHYLTRANSFERASE SMYD"/>
    <property type="match status" value="1"/>
</dbReference>
<dbReference type="eggNOG" id="ENOG502QUIU">
    <property type="taxonomic scope" value="Eukaryota"/>
</dbReference>
<dbReference type="InterPro" id="IPR001214">
    <property type="entry name" value="SET_dom"/>
</dbReference>
<dbReference type="SUPFAM" id="SSF82199">
    <property type="entry name" value="SET domain"/>
    <property type="match status" value="1"/>
</dbReference>
<dbReference type="EMBL" id="KB446535">
    <property type="protein sequence ID" value="EME49410.1"/>
    <property type="molecule type" value="Genomic_DNA"/>
</dbReference>
<gene>
    <name evidence="3" type="ORF">DOTSEDRAFT_76727</name>
</gene>
<reference evidence="3 4" key="2">
    <citation type="journal article" date="2012" name="PLoS Pathog.">
        <title>Diverse lifestyles and strategies of plant pathogenesis encoded in the genomes of eighteen Dothideomycetes fungi.</title>
        <authorList>
            <person name="Ohm R.A."/>
            <person name="Feau N."/>
            <person name="Henrissat B."/>
            <person name="Schoch C.L."/>
            <person name="Horwitz B.A."/>
            <person name="Barry K.W."/>
            <person name="Condon B.J."/>
            <person name="Copeland A.C."/>
            <person name="Dhillon B."/>
            <person name="Glaser F."/>
            <person name="Hesse C.N."/>
            <person name="Kosti I."/>
            <person name="LaButti K."/>
            <person name="Lindquist E.A."/>
            <person name="Lucas S."/>
            <person name="Salamov A.A."/>
            <person name="Bradshaw R.E."/>
            <person name="Ciuffetti L."/>
            <person name="Hamelin R.C."/>
            <person name="Kema G.H.J."/>
            <person name="Lawrence C."/>
            <person name="Scott J.A."/>
            <person name="Spatafora J.W."/>
            <person name="Turgeon B.G."/>
            <person name="de Wit P.J.G.M."/>
            <person name="Zhong S."/>
            <person name="Goodwin S.B."/>
            <person name="Grigoriev I.V."/>
        </authorList>
    </citation>
    <scope>NUCLEOTIDE SEQUENCE [LARGE SCALE GENOMIC DNA]</scope>
    <source>
        <strain evidence="4">NZE10 / CBS 128990</strain>
    </source>
</reference>
<feature type="domain" description="SET" evidence="2">
    <location>
        <begin position="263"/>
        <end position="493"/>
    </location>
</feature>
<dbReference type="PANTHER" id="PTHR12197:SF251">
    <property type="entry name" value="EG:BACR7C10.4 PROTEIN"/>
    <property type="match status" value="1"/>
</dbReference>
<dbReference type="HOGENOM" id="CLU_303475_0_0_1"/>
<name>N1Q3Z0_DOTSN</name>
<keyword evidence="4" id="KW-1185">Reference proteome</keyword>